<dbReference type="PANTHER" id="PTHR22939:SF129">
    <property type="entry name" value="SERINE PROTEASE HTRA2, MITOCHONDRIAL"/>
    <property type="match status" value="1"/>
</dbReference>
<dbReference type="SUPFAM" id="SSF50494">
    <property type="entry name" value="Trypsin-like serine proteases"/>
    <property type="match status" value="1"/>
</dbReference>
<evidence type="ECO:0000313" key="6">
    <source>
        <dbReference type="EMBL" id="MBW4544930.1"/>
    </source>
</evidence>
<keyword evidence="4" id="KW-1133">Transmembrane helix</keyword>
<comment type="similarity">
    <text evidence="1">Belongs to the peptidase S1C family.</text>
</comment>
<evidence type="ECO:0000313" key="7">
    <source>
        <dbReference type="Proteomes" id="UP000753908"/>
    </source>
</evidence>
<feature type="domain" description="PDZ" evidence="5">
    <location>
        <begin position="310"/>
        <end position="394"/>
    </location>
</feature>
<dbReference type="InterPro" id="IPR009003">
    <property type="entry name" value="Peptidase_S1_PA"/>
</dbReference>
<dbReference type="EMBL" id="JAHHIF010000011">
    <property type="protein sequence ID" value="MBW4544930.1"/>
    <property type="molecule type" value="Genomic_DNA"/>
</dbReference>
<keyword evidence="3" id="KW-0378">Hydrolase</keyword>
<name>A0A951PJA6_9CYAN</name>
<evidence type="ECO:0000259" key="5">
    <source>
        <dbReference type="PROSITE" id="PS50106"/>
    </source>
</evidence>
<proteinExistence type="inferred from homology"/>
<keyword evidence="4" id="KW-0812">Transmembrane</keyword>
<dbReference type="NCBIfam" id="NF041521">
    <property type="entry name" value="HhoA_HhoB_HtrA"/>
    <property type="match status" value="1"/>
</dbReference>
<dbReference type="Gene3D" id="2.40.10.10">
    <property type="entry name" value="Trypsin-like serine proteases"/>
    <property type="match status" value="2"/>
</dbReference>
<sequence length="411" mass="43010">MVLDTQNSKPYRTSPFKKAATYLSLVLLGAGVTFSGSYLASRNQLPSAISSAQPAANALTGLIPSAEAVAPQDSNFVTNVVEKVGPAVVRINASRTVNTRLPDGMDNPIFRQFFGNDSPNQPQERVERGTGSGFIVSANGQILTNAHVVDGADTVNVILKDGRTFQGKVMGTDPLTDVAVIKIEANNLPTVPVGNSDQLKPGEWAIAIGNPLGLDNTVTTGIISATGRSSAQVGVSDKRVDFIQTDAAINPGNSGGPLLNASGQVIGMNTAIIQGAQGLGFAIPINTAQRIAQQLVSQGKVEHPYLGVEMVTLTPELKENINSNPNTGLSVDEDEGILIARVMPNSPAAKAGLRAGDVIKNVDGQPVKQADDVQGAVEKSQVGKDLQLGLRRSQQDINLTVIPGAFPTQRQ</sequence>
<gene>
    <name evidence="6" type="ORF">KME25_10870</name>
</gene>
<dbReference type="Proteomes" id="UP000753908">
    <property type="component" value="Unassembled WGS sequence"/>
</dbReference>
<dbReference type="InterPro" id="IPR048172">
    <property type="entry name" value="HhoA_HhoB_HtrA-like"/>
</dbReference>
<evidence type="ECO:0000256" key="1">
    <source>
        <dbReference type="ARBA" id="ARBA00010541"/>
    </source>
</evidence>
<dbReference type="SMART" id="SM00228">
    <property type="entry name" value="PDZ"/>
    <property type="match status" value="1"/>
</dbReference>
<dbReference type="PANTHER" id="PTHR22939">
    <property type="entry name" value="SERINE PROTEASE FAMILY S1C HTRA-RELATED"/>
    <property type="match status" value="1"/>
</dbReference>
<comment type="caution">
    <text evidence="6">The sequence shown here is derived from an EMBL/GenBank/DDBJ whole genome shotgun (WGS) entry which is preliminary data.</text>
</comment>
<dbReference type="Gene3D" id="2.30.42.10">
    <property type="match status" value="1"/>
</dbReference>
<protein>
    <submittedName>
        <fullName evidence="6">Trypsin-like peptidase domain-containing protein</fullName>
    </submittedName>
</protein>
<evidence type="ECO:0000256" key="2">
    <source>
        <dbReference type="ARBA" id="ARBA00022670"/>
    </source>
</evidence>
<dbReference type="SUPFAM" id="SSF50156">
    <property type="entry name" value="PDZ domain-like"/>
    <property type="match status" value="1"/>
</dbReference>
<dbReference type="AlphaFoldDB" id="A0A951PJA6"/>
<dbReference type="PRINTS" id="PR00834">
    <property type="entry name" value="PROTEASES2C"/>
</dbReference>
<dbReference type="PROSITE" id="PS50106">
    <property type="entry name" value="PDZ"/>
    <property type="match status" value="1"/>
</dbReference>
<evidence type="ECO:0000256" key="3">
    <source>
        <dbReference type="ARBA" id="ARBA00022801"/>
    </source>
</evidence>
<keyword evidence="4" id="KW-0472">Membrane</keyword>
<reference evidence="6" key="2">
    <citation type="journal article" date="2022" name="Microbiol. Resour. Announc.">
        <title>Metagenome Sequencing to Explore Phylogenomics of Terrestrial Cyanobacteria.</title>
        <authorList>
            <person name="Ward R.D."/>
            <person name="Stajich J.E."/>
            <person name="Johansen J.R."/>
            <person name="Huntemann M."/>
            <person name="Clum A."/>
            <person name="Foster B."/>
            <person name="Foster B."/>
            <person name="Roux S."/>
            <person name="Palaniappan K."/>
            <person name="Varghese N."/>
            <person name="Mukherjee S."/>
            <person name="Reddy T.B.K."/>
            <person name="Daum C."/>
            <person name="Copeland A."/>
            <person name="Chen I.A."/>
            <person name="Ivanova N.N."/>
            <person name="Kyrpides N.C."/>
            <person name="Shapiro N."/>
            <person name="Eloe-Fadrosh E.A."/>
            <person name="Pietrasiak N."/>
        </authorList>
    </citation>
    <scope>NUCLEOTIDE SEQUENCE</scope>
    <source>
        <strain evidence="6">CPER-KK1</strain>
    </source>
</reference>
<dbReference type="GO" id="GO:0004252">
    <property type="term" value="F:serine-type endopeptidase activity"/>
    <property type="evidence" value="ECO:0007669"/>
    <property type="project" value="InterPro"/>
</dbReference>
<evidence type="ECO:0000256" key="4">
    <source>
        <dbReference type="SAM" id="Phobius"/>
    </source>
</evidence>
<reference evidence="6" key="1">
    <citation type="submission" date="2021-05" db="EMBL/GenBank/DDBJ databases">
        <authorList>
            <person name="Pietrasiak N."/>
            <person name="Ward R."/>
            <person name="Stajich J.E."/>
            <person name="Kurbessoian T."/>
        </authorList>
    </citation>
    <scope>NUCLEOTIDE SEQUENCE</scope>
    <source>
        <strain evidence="6">CPER-KK1</strain>
    </source>
</reference>
<dbReference type="InterPro" id="IPR036034">
    <property type="entry name" value="PDZ_sf"/>
</dbReference>
<keyword evidence="2" id="KW-0645">Protease</keyword>
<feature type="transmembrane region" description="Helical" evidence="4">
    <location>
        <begin position="20"/>
        <end position="40"/>
    </location>
</feature>
<dbReference type="Pfam" id="PF13180">
    <property type="entry name" value="PDZ_2"/>
    <property type="match status" value="1"/>
</dbReference>
<dbReference type="Pfam" id="PF13365">
    <property type="entry name" value="Trypsin_2"/>
    <property type="match status" value="1"/>
</dbReference>
<dbReference type="InterPro" id="IPR001940">
    <property type="entry name" value="Peptidase_S1C"/>
</dbReference>
<dbReference type="GO" id="GO:0006508">
    <property type="term" value="P:proteolysis"/>
    <property type="evidence" value="ECO:0007669"/>
    <property type="project" value="UniProtKB-KW"/>
</dbReference>
<dbReference type="InterPro" id="IPR001478">
    <property type="entry name" value="PDZ"/>
</dbReference>
<organism evidence="6 7">
    <name type="scientific">Symplocastrum torsivum CPER-KK1</name>
    <dbReference type="NCBI Taxonomy" id="450513"/>
    <lineage>
        <taxon>Bacteria</taxon>
        <taxon>Bacillati</taxon>
        <taxon>Cyanobacteriota</taxon>
        <taxon>Cyanophyceae</taxon>
        <taxon>Oscillatoriophycideae</taxon>
        <taxon>Oscillatoriales</taxon>
        <taxon>Microcoleaceae</taxon>
        <taxon>Symplocastrum</taxon>
    </lineage>
</organism>
<accession>A0A951PJA6</accession>
<dbReference type="InterPro" id="IPR043504">
    <property type="entry name" value="Peptidase_S1_PA_chymotrypsin"/>
</dbReference>